<dbReference type="EMBL" id="CP058601">
    <property type="protein sequence ID" value="QLG48228.1"/>
    <property type="molecule type" value="Genomic_DNA"/>
</dbReference>
<dbReference type="GeneID" id="56032601"/>
<evidence type="ECO:0000256" key="1">
    <source>
        <dbReference type="SAM" id="MobiDB-lite"/>
    </source>
</evidence>
<sequence length="383" mass="43289">MDIIITMQHGGNVHFFKHVIRKLQTTGHNVSVFAREAEVVGSLLDTYDIDHELLCDEPDSLFALGLTQLRYEAKIFKRARVIDPDYIISSHGIAASHVAKLVGAESHVYIDTETSINHGNRLTIPFADRIYTPSSFNEDIGSNHVRYPGYHELAYLHPDRFEPDPELLRRNGVEPDDRYAVVRRGAFNSNHDIGKSGISRDGYQRIVDELAQDWTVYVSDESDRPLPENAERIPVDPATFHQLLAFADLVVGDVATTTMEAGILGTPTVRISPFAGSSDMGKFLDLEEYGLIRSFPLDREDEAIETIERLYRDPATTEKWQQRREMLLETKIDVTEYLLKQLLDETELDDISGTTDDESVTLERRPAESNTDDRQADEAVPNS</sequence>
<keyword evidence="3" id="KW-1185">Reference proteome</keyword>
<dbReference type="PANTHER" id="PTHR39662:SF1">
    <property type="entry name" value="DUF354 DOMAIN-CONTAINING PROTEIN"/>
    <property type="match status" value="1"/>
</dbReference>
<feature type="region of interest" description="Disordered" evidence="1">
    <location>
        <begin position="349"/>
        <end position="383"/>
    </location>
</feature>
<accession>A0A7D5GGD8</accession>
<feature type="compositionally biased region" description="Acidic residues" evidence="1">
    <location>
        <begin position="349"/>
        <end position="360"/>
    </location>
</feature>
<protein>
    <submittedName>
        <fullName evidence="2">DUF354 domain-containing protein</fullName>
    </submittedName>
</protein>
<evidence type="ECO:0000313" key="3">
    <source>
        <dbReference type="Proteomes" id="UP000509241"/>
    </source>
</evidence>
<proteinExistence type="predicted"/>
<dbReference type="KEGG" id="haly:HYG82_04880"/>
<dbReference type="Pfam" id="PF04007">
    <property type="entry name" value="DUF354"/>
    <property type="match status" value="1"/>
</dbReference>
<dbReference type="OrthoDB" id="185087at2157"/>
<dbReference type="InterPro" id="IPR007152">
    <property type="entry name" value="DUF354"/>
</dbReference>
<reference evidence="2 3" key="1">
    <citation type="submission" date="2020-07" db="EMBL/GenBank/DDBJ databases">
        <authorList>
            <person name="Cui H."/>
        </authorList>
    </citation>
    <scope>NUCLEOTIDE SEQUENCE [LARGE SCALE GENOMIC DNA]</scope>
    <source>
        <strain evidence="2 3">YPL8</strain>
    </source>
</reference>
<evidence type="ECO:0000313" key="2">
    <source>
        <dbReference type="EMBL" id="QLG48228.1"/>
    </source>
</evidence>
<dbReference type="PIRSF" id="PIRSF005357">
    <property type="entry name" value="UCP005357"/>
    <property type="match status" value="1"/>
</dbReference>
<dbReference type="AlphaFoldDB" id="A0A7D5GGD8"/>
<name>A0A7D5GGD8_9EURY</name>
<dbReference type="SUPFAM" id="SSF53756">
    <property type="entry name" value="UDP-Glycosyltransferase/glycogen phosphorylase"/>
    <property type="match status" value="1"/>
</dbReference>
<feature type="compositionally biased region" description="Basic and acidic residues" evidence="1">
    <location>
        <begin position="361"/>
        <end position="377"/>
    </location>
</feature>
<gene>
    <name evidence="2" type="ORF">HYG82_04880</name>
</gene>
<dbReference type="PANTHER" id="PTHR39662">
    <property type="entry name" value="DUF354 DOMAIN-CONTAINING PROTEIN-RELATED"/>
    <property type="match status" value="1"/>
</dbReference>
<dbReference type="RefSeq" id="WP_179259969.1">
    <property type="nucleotide sequence ID" value="NZ_CP058601.1"/>
</dbReference>
<dbReference type="Proteomes" id="UP000509241">
    <property type="component" value="Chromosome"/>
</dbReference>
<organism evidence="2 3">
    <name type="scientific">Natrinema halophilum</name>
    <dbReference type="NCBI Taxonomy" id="1699371"/>
    <lineage>
        <taxon>Archaea</taxon>
        <taxon>Methanobacteriati</taxon>
        <taxon>Methanobacteriota</taxon>
        <taxon>Stenosarchaea group</taxon>
        <taxon>Halobacteria</taxon>
        <taxon>Halobacteriales</taxon>
        <taxon>Natrialbaceae</taxon>
        <taxon>Natrinema</taxon>
    </lineage>
</organism>